<dbReference type="SUPFAM" id="SSF56784">
    <property type="entry name" value="HAD-like"/>
    <property type="match status" value="1"/>
</dbReference>
<keyword evidence="2" id="KW-1185">Reference proteome</keyword>
<dbReference type="EMBL" id="JAGGKV010000003">
    <property type="protein sequence ID" value="MBP1962548.1"/>
    <property type="molecule type" value="Genomic_DNA"/>
</dbReference>
<keyword evidence="1" id="KW-0378">Hydrolase</keyword>
<dbReference type="PROSITE" id="PS01229">
    <property type="entry name" value="COF_2"/>
    <property type="match status" value="1"/>
</dbReference>
<dbReference type="NCBIfam" id="TIGR01484">
    <property type="entry name" value="HAD-SF-IIB"/>
    <property type="match status" value="1"/>
</dbReference>
<dbReference type="SFLD" id="SFLDG01140">
    <property type="entry name" value="C2.B:_Phosphomannomutase_and_P"/>
    <property type="match status" value="1"/>
</dbReference>
<dbReference type="Pfam" id="PF08282">
    <property type="entry name" value="Hydrolase_3"/>
    <property type="match status" value="1"/>
</dbReference>
<accession>A0ABS4HV97</accession>
<dbReference type="RefSeq" id="WP_167062265.1">
    <property type="nucleotide sequence ID" value="NZ_JAAOZR010000024.1"/>
</dbReference>
<comment type="caution">
    <text evidence="1">The sequence shown here is derived from an EMBL/GenBank/DDBJ whole genome shotgun (WGS) entry which is preliminary data.</text>
</comment>
<gene>
    <name evidence="1" type="ORF">J2Z65_001747</name>
</gene>
<dbReference type="PROSITE" id="PS01228">
    <property type="entry name" value="COF_1"/>
    <property type="match status" value="1"/>
</dbReference>
<dbReference type="PANTHER" id="PTHR10000:SF55">
    <property type="entry name" value="5-AMINO-6-(5-PHOSPHO-D-RIBITYLAMINO)URACIL PHOSPHATASE YCSE"/>
    <property type="match status" value="1"/>
</dbReference>
<protein>
    <submittedName>
        <fullName evidence="1">HAD superfamily hydrolase (TIGR01484 family)</fullName>
    </submittedName>
</protein>
<dbReference type="CDD" id="cd07516">
    <property type="entry name" value="HAD_Pase"/>
    <property type="match status" value="1"/>
</dbReference>
<organism evidence="1 2">
    <name type="scientific">Paenibacillus aceris</name>
    <dbReference type="NCBI Taxonomy" id="869555"/>
    <lineage>
        <taxon>Bacteria</taxon>
        <taxon>Bacillati</taxon>
        <taxon>Bacillota</taxon>
        <taxon>Bacilli</taxon>
        <taxon>Bacillales</taxon>
        <taxon>Paenibacillaceae</taxon>
        <taxon>Paenibacillus</taxon>
    </lineage>
</organism>
<proteinExistence type="predicted"/>
<dbReference type="Proteomes" id="UP001519344">
    <property type="component" value="Unassembled WGS sequence"/>
</dbReference>
<dbReference type="SFLD" id="SFLDS00003">
    <property type="entry name" value="Haloacid_Dehalogenase"/>
    <property type="match status" value="1"/>
</dbReference>
<name>A0ABS4HV97_9BACL</name>
<dbReference type="InterPro" id="IPR023214">
    <property type="entry name" value="HAD_sf"/>
</dbReference>
<reference evidence="1 2" key="1">
    <citation type="submission" date="2021-03" db="EMBL/GenBank/DDBJ databases">
        <title>Genomic Encyclopedia of Type Strains, Phase IV (KMG-IV): sequencing the most valuable type-strain genomes for metagenomic binning, comparative biology and taxonomic classification.</title>
        <authorList>
            <person name="Goeker M."/>
        </authorList>
    </citation>
    <scope>NUCLEOTIDE SEQUENCE [LARGE SCALE GENOMIC DNA]</scope>
    <source>
        <strain evidence="1 2">DSM 24950</strain>
    </source>
</reference>
<dbReference type="InterPro" id="IPR006379">
    <property type="entry name" value="HAD-SF_hydro_IIB"/>
</dbReference>
<evidence type="ECO:0000313" key="1">
    <source>
        <dbReference type="EMBL" id="MBP1962548.1"/>
    </source>
</evidence>
<sequence>MGPFKLIALDMDGTLLNEEKKISPENQAAIRQATEAGKIVIMSTGRGAVSAMPYIQELGLSTPMVMVNGSEVWETPDKLLRRTLLPVETVRRLHALAQEHDCWWWAYSVEGVFNREREGLDIANSEWLKFGFFTENAEKLQRIREIAEGWGTLEITNSHPSNIELNPLGISKASGVEAVCQLLGIQMSDVIAMGDSQNDITMIREAGLGVAMGNAQDEVKQIADITTVTNEESAVAKIIHTYMLQTQ</sequence>
<dbReference type="GO" id="GO:0016787">
    <property type="term" value="F:hydrolase activity"/>
    <property type="evidence" value="ECO:0007669"/>
    <property type="project" value="UniProtKB-KW"/>
</dbReference>
<evidence type="ECO:0000313" key="2">
    <source>
        <dbReference type="Proteomes" id="UP001519344"/>
    </source>
</evidence>
<dbReference type="Gene3D" id="3.30.1240.10">
    <property type="match status" value="1"/>
</dbReference>
<dbReference type="InterPro" id="IPR036412">
    <property type="entry name" value="HAD-like_sf"/>
</dbReference>
<dbReference type="PANTHER" id="PTHR10000">
    <property type="entry name" value="PHOSPHOSERINE PHOSPHATASE"/>
    <property type="match status" value="1"/>
</dbReference>
<dbReference type="Gene3D" id="3.40.50.1000">
    <property type="entry name" value="HAD superfamily/HAD-like"/>
    <property type="match status" value="1"/>
</dbReference>